<dbReference type="STRING" id="51670.SAMN04488557_1701"/>
<dbReference type="PANTHER" id="PTHR45947">
    <property type="entry name" value="SULFOQUINOVOSYL TRANSFERASE SQD2"/>
    <property type="match status" value="1"/>
</dbReference>
<evidence type="ECO:0000259" key="2">
    <source>
        <dbReference type="Pfam" id="PF13439"/>
    </source>
</evidence>
<name>A0A1I7NDH6_9HYPH</name>
<dbReference type="Gene3D" id="3.40.50.2000">
    <property type="entry name" value="Glycogen Phosphorylase B"/>
    <property type="match status" value="2"/>
</dbReference>
<evidence type="ECO:0000259" key="1">
    <source>
        <dbReference type="Pfam" id="PF00534"/>
    </source>
</evidence>
<feature type="domain" description="Glycosyltransferase subfamily 4-like N-terminal" evidence="2">
    <location>
        <begin position="18"/>
        <end position="158"/>
    </location>
</feature>
<dbReference type="InterPro" id="IPR028098">
    <property type="entry name" value="Glyco_trans_4-like_N"/>
</dbReference>
<organism evidence="3 4">
    <name type="scientific">Hyphomicrobium facile</name>
    <dbReference type="NCBI Taxonomy" id="51670"/>
    <lineage>
        <taxon>Bacteria</taxon>
        <taxon>Pseudomonadati</taxon>
        <taxon>Pseudomonadota</taxon>
        <taxon>Alphaproteobacteria</taxon>
        <taxon>Hyphomicrobiales</taxon>
        <taxon>Hyphomicrobiaceae</taxon>
        <taxon>Hyphomicrobium</taxon>
    </lineage>
</organism>
<dbReference type="EMBL" id="FPCH01000002">
    <property type="protein sequence ID" value="SFV32720.1"/>
    <property type="molecule type" value="Genomic_DNA"/>
</dbReference>
<dbReference type="SUPFAM" id="SSF53756">
    <property type="entry name" value="UDP-Glycosyltransferase/glycogen phosphorylase"/>
    <property type="match status" value="1"/>
</dbReference>
<sequence>MRIALTVDPELPVPPMLYGGIERIVDMLALGLVKRGHEVTVFAHPESKTGGSLIAWPGQSSRSNLDTLLNAAVLARGIAARKCEIVHSFSRVAYMALILPLTIPKLMTYQREISARSVRLGHGLSRGSLEFSGISRWMARDVEHLARWHLVPNGVPVDVYDFASAVAPDAPFVFLGRIEAIKGPHLAIELARRAGRRLILAGNIPDEHRAWFATHIAGHIDGDQVIYVGPVNDRQKSELLGKAAALLMPILWDEPFGIVMAEAMACGTPVLGLRRGAVPEVVEDGVTGFVVDTLDELVIAAGRIGQIARSACRDRVKTFYSEPAVLDGYLEIYAEMIARRDGRMTT</sequence>
<keyword evidence="4" id="KW-1185">Reference proteome</keyword>
<dbReference type="Proteomes" id="UP000199423">
    <property type="component" value="Unassembled WGS sequence"/>
</dbReference>
<dbReference type="RefSeq" id="WP_092867019.1">
    <property type="nucleotide sequence ID" value="NZ_FPCH01000002.1"/>
</dbReference>
<dbReference type="GO" id="GO:0016757">
    <property type="term" value="F:glycosyltransferase activity"/>
    <property type="evidence" value="ECO:0007669"/>
    <property type="project" value="InterPro"/>
</dbReference>
<dbReference type="Pfam" id="PF00534">
    <property type="entry name" value="Glycos_transf_1"/>
    <property type="match status" value="1"/>
</dbReference>
<dbReference type="AlphaFoldDB" id="A0A1I7NDH6"/>
<keyword evidence="3" id="KW-0808">Transferase</keyword>
<reference evidence="4" key="1">
    <citation type="submission" date="2016-10" db="EMBL/GenBank/DDBJ databases">
        <authorList>
            <person name="Varghese N."/>
            <person name="Submissions S."/>
        </authorList>
    </citation>
    <scope>NUCLEOTIDE SEQUENCE [LARGE SCALE GENOMIC DNA]</scope>
    <source>
        <strain evidence="4">DSM 1565</strain>
    </source>
</reference>
<protein>
    <submittedName>
        <fullName evidence="3">Glycosyltransferase involved in cell wall bisynthesis</fullName>
    </submittedName>
</protein>
<feature type="domain" description="Glycosyl transferase family 1" evidence="1">
    <location>
        <begin position="172"/>
        <end position="294"/>
    </location>
</feature>
<accession>A0A1I7NDH6</accession>
<evidence type="ECO:0000313" key="4">
    <source>
        <dbReference type="Proteomes" id="UP000199423"/>
    </source>
</evidence>
<dbReference type="InterPro" id="IPR050194">
    <property type="entry name" value="Glycosyltransferase_grp1"/>
</dbReference>
<dbReference type="Pfam" id="PF13439">
    <property type="entry name" value="Glyco_transf_4"/>
    <property type="match status" value="1"/>
</dbReference>
<dbReference type="InterPro" id="IPR001296">
    <property type="entry name" value="Glyco_trans_1"/>
</dbReference>
<evidence type="ECO:0000313" key="3">
    <source>
        <dbReference type="EMBL" id="SFV32720.1"/>
    </source>
</evidence>
<gene>
    <name evidence="3" type="ORF">SAMN04488557_1701</name>
</gene>
<dbReference type="OrthoDB" id="9801573at2"/>
<proteinExistence type="predicted"/>
<dbReference type="PANTHER" id="PTHR45947:SF3">
    <property type="entry name" value="SULFOQUINOVOSYL TRANSFERASE SQD2"/>
    <property type="match status" value="1"/>
</dbReference>